<protein>
    <submittedName>
        <fullName evidence="2">Type IV fimbrial assembly protein PilC</fullName>
    </submittedName>
</protein>
<feature type="compositionally biased region" description="Basic and acidic residues" evidence="1">
    <location>
        <begin position="256"/>
        <end position="312"/>
    </location>
</feature>
<evidence type="ECO:0000256" key="1">
    <source>
        <dbReference type="SAM" id="MobiDB-lite"/>
    </source>
</evidence>
<feature type="compositionally biased region" description="Basic and acidic residues" evidence="1">
    <location>
        <begin position="205"/>
        <end position="214"/>
    </location>
</feature>
<reference evidence="2" key="1">
    <citation type="submission" date="2020-02" db="EMBL/GenBank/DDBJ databases">
        <authorList>
            <person name="Meier V. D."/>
        </authorList>
    </citation>
    <scope>NUCLEOTIDE SEQUENCE</scope>
    <source>
        <strain evidence="2">AVDCRST_MAG53</strain>
    </source>
</reference>
<feature type="compositionally biased region" description="Basic and acidic residues" evidence="1">
    <location>
        <begin position="339"/>
        <end position="355"/>
    </location>
</feature>
<feature type="non-terminal residue" evidence="2">
    <location>
        <position position="403"/>
    </location>
</feature>
<dbReference type="EMBL" id="CADCVR010000023">
    <property type="protein sequence ID" value="CAA9480538.1"/>
    <property type="molecule type" value="Genomic_DNA"/>
</dbReference>
<feature type="compositionally biased region" description="Basic residues" evidence="1">
    <location>
        <begin position="176"/>
        <end position="191"/>
    </location>
</feature>
<sequence>EHLRLQGDGLRGSQGLRRGRGRVQAGRRRPAQAARPRRAGDRRQAQLARDQHRGAEEEGQARGAHDHDPSAVDDGQLGDDDSARALRPRGADGQQDPAGDHRPGPQGRGGRPTALRRVRAPPEALQPAVRVDDARGGDRRHARRRAAARRRPAREGGLPPSPGQERHGLPRGGHELRRHRPDRPGRLHRPGVRLGLRLLRRRTPGHHEVHRDAERPRDGLLVAVHGGGRRARLRLPPLEALEDRSRPVGHAAPAHPDGHRQHRAEDRAGPLVTDPERAGQRGRPDPAGARDHGQDGRQPRRREGDAGRDRQREGRRHHRRTAGQGPGVPRNGLLHAGRRRGDGRARHHAVEDRRLLRGPGRGRRQAAHVDPRADHDRDRGRHRRLHRDRDVHAAVQGVRPDQV</sequence>
<proteinExistence type="predicted"/>
<feature type="non-terminal residue" evidence="2">
    <location>
        <position position="1"/>
    </location>
</feature>
<feature type="compositionally biased region" description="Low complexity" evidence="1">
    <location>
        <begin position="1"/>
        <end position="16"/>
    </location>
</feature>
<feature type="compositionally biased region" description="Basic residues" evidence="1">
    <location>
        <begin position="17"/>
        <end position="30"/>
    </location>
</feature>
<gene>
    <name evidence="2" type="ORF">AVDCRST_MAG53-562</name>
</gene>
<evidence type="ECO:0000313" key="2">
    <source>
        <dbReference type="EMBL" id="CAA9480538.1"/>
    </source>
</evidence>
<organism evidence="2">
    <name type="scientific">uncultured Solirubrobacteraceae bacterium</name>
    <dbReference type="NCBI Taxonomy" id="1162706"/>
    <lineage>
        <taxon>Bacteria</taxon>
        <taxon>Bacillati</taxon>
        <taxon>Actinomycetota</taxon>
        <taxon>Thermoleophilia</taxon>
        <taxon>Solirubrobacterales</taxon>
        <taxon>Solirubrobacteraceae</taxon>
        <taxon>environmental samples</taxon>
    </lineage>
</organism>
<dbReference type="AlphaFoldDB" id="A0A6J4RSI0"/>
<accession>A0A6J4RSI0</accession>
<feature type="compositionally biased region" description="Basic residues" evidence="1">
    <location>
        <begin position="140"/>
        <end position="152"/>
    </location>
</feature>
<feature type="compositionally biased region" description="Basic and acidic residues" evidence="1">
    <location>
        <begin position="38"/>
        <end position="70"/>
    </location>
</feature>
<name>A0A6J4RSI0_9ACTN</name>
<feature type="region of interest" description="Disordered" evidence="1">
    <location>
        <begin position="234"/>
        <end position="403"/>
    </location>
</feature>
<feature type="compositionally biased region" description="Basic and acidic residues" evidence="1">
    <location>
        <begin position="130"/>
        <end position="139"/>
    </location>
</feature>
<feature type="region of interest" description="Disordered" evidence="1">
    <location>
        <begin position="1"/>
        <end position="214"/>
    </location>
</feature>
<feature type="compositionally biased region" description="Basic and acidic residues" evidence="1">
    <location>
        <begin position="164"/>
        <end position="175"/>
    </location>
</feature>
<feature type="compositionally biased region" description="Basic and acidic residues" evidence="1">
    <location>
        <begin position="367"/>
        <end position="379"/>
    </location>
</feature>